<dbReference type="OrthoDB" id="823504at2759"/>
<dbReference type="InterPro" id="IPR037120">
    <property type="entry name" value="Haem_peroxidase_sf_animal"/>
</dbReference>
<evidence type="ECO:0000256" key="1">
    <source>
        <dbReference type="ARBA" id="ARBA00004613"/>
    </source>
</evidence>
<keyword evidence="6" id="KW-0479">Metal-binding</keyword>
<dbReference type="SUPFAM" id="SSF48113">
    <property type="entry name" value="Heme-dependent peroxidases"/>
    <property type="match status" value="1"/>
</dbReference>
<dbReference type="AlphaFoldDB" id="A0A3S3NMK3"/>
<dbReference type="InterPro" id="IPR019791">
    <property type="entry name" value="Haem_peroxidase_animal"/>
</dbReference>
<protein>
    <recommendedName>
        <fullName evidence="9">Peroxidase-like protein</fullName>
    </recommendedName>
</protein>
<evidence type="ECO:0000256" key="3">
    <source>
        <dbReference type="ARBA" id="ARBA00022559"/>
    </source>
</evidence>
<evidence type="ECO:0000256" key="4">
    <source>
        <dbReference type="ARBA" id="ARBA00022729"/>
    </source>
</evidence>
<evidence type="ECO:0000256" key="5">
    <source>
        <dbReference type="ARBA" id="ARBA00023180"/>
    </source>
</evidence>
<keyword evidence="3" id="KW-0560">Oxidoreductase</keyword>
<keyword evidence="3" id="KW-0575">Peroxidase</keyword>
<keyword evidence="8" id="KW-1185">Reference proteome</keyword>
<evidence type="ECO:0000256" key="2">
    <source>
        <dbReference type="ARBA" id="ARBA00022525"/>
    </source>
</evidence>
<dbReference type="EMBL" id="NCKU01004635">
    <property type="protein sequence ID" value="RWS05678.1"/>
    <property type="molecule type" value="Genomic_DNA"/>
</dbReference>
<evidence type="ECO:0000256" key="6">
    <source>
        <dbReference type="PIRSR" id="PIRSR619791-2"/>
    </source>
</evidence>
<sequence length="594" mass="67290">MPINDLNKLSLMNTNSNRFCPRKPSCFSTKYRNADGSCNNLERPDWGKSFSAFGRLIRPQYGDGVNTPRLAKSGRDLPTARLVSYSTAPDLFSPSRRTTVMTMIFGQFIDHDLTRTAPTRTRNGESFNCCSQDSQRFQACLAIRVPENDPFYSRFETRCMNFVRSSPAPLDECRIGHREQMNQLTHAIDGSAIYGSTKDEQDKLRTFTDGKLVVQIINGEELLPPATNSPACRIRQRGLSCFEAGDNRVDENVGLAALQTLFLRHHNKIAAELKNINPGWNDEILYQETKRIIAAQIQHITYNEFLPVILGKTVMSQFGLIPLRNGFSNSYDPSTKLTVYSEFASAAYRIHTLIPSAFVLENGQGGRIDTLQLSDTFSNPSALYRPNYMQYFFYGMTRQRSGRVDNVFTREITNLLFKENNSSAGLDLVALNIQRGRDHGIPDYNTVRSFCGLNRIQNFEELANYINPYVAQELSRIYESVDDVDLFVGGFAENPLSDGMLGPTMSCIVARQFATLKRADRFWYENGRSESAFTQDQLREIRKTTLASLICENVKVDMMQLHVLLAPSIENPLASCNNILKPDLSFWRNEPVWS</sequence>
<keyword evidence="6" id="KW-0408">Iron</keyword>
<organism evidence="7 8">
    <name type="scientific">Dinothrombium tinctorium</name>
    <dbReference type="NCBI Taxonomy" id="1965070"/>
    <lineage>
        <taxon>Eukaryota</taxon>
        <taxon>Metazoa</taxon>
        <taxon>Ecdysozoa</taxon>
        <taxon>Arthropoda</taxon>
        <taxon>Chelicerata</taxon>
        <taxon>Arachnida</taxon>
        <taxon>Acari</taxon>
        <taxon>Acariformes</taxon>
        <taxon>Trombidiformes</taxon>
        <taxon>Prostigmata</taxon>
        <taxon>Anystina</taxon>
        <taxon>Parasitengona</taxon>
        <taxon>Trombidioidea</taxon>
        <taxon>Trombidiidae</taxon>
        <taxon>Dinothrombium</taxon>
    </lineage>
</organism>
<dbReference type="CDD" id="cd09823">
    <property type="entry name" value="peroxinectin_like"/>
    <property type="match status" value="1"/>
</dbReference>
<keyword evidence="5" id="KW-0325">Glycoprotein</keyword>
<dbReference type="GO" id="GO:0005576">
    <property type="term" value="C:extracellular region"/>
    <property type="evidence" value="ECO:0007669"/>
    <property type="project" value="UniProtKB-SubCell"/>
</dbReference>
<keyword evidence="6" id="KW-0349">Heme</keyword>
<gene>
    <name evidence="7" type="ORF">B4U79_05548</name>
</gene>
<evidence type="ECO:0000313" key="8">
    <source>
        <dbReference type="Proteomes" id="UP000285301"/>
    </source>
</evidence>
<comment type="subcellular location">
    <subcellularLocation>
        <location evidence="1">Secreted</location>
    </subcellularLocation>
</comment>
<dbReference type="Proteomes" id="UP000285301">
    <property type="component" value="Unassembled WGS sequence"/>
</dbReference>
<comment type="caution">
    <text evidence="7">The sequence shown here is derived from an EMBL/GenBank/DDBJ whole genome shotgun (WGS) entry which is preliminary data.</text>
</comment>
<evidence type="ECO:0000313" key="7">
    <source>
        <dbReference type="EMBL" id="RWS05678.1"/>
    </source>
</evidence>
<proteinExistence type="predicted"/>
<dbReference type="GO" id="GO:0046872">
    <property type="term" value="F:metal ion binding"/>
    <property type="evidence" value="ECO:0007669"/>
    <property type="project" value="UniProtKB-KW"/>
</dbReference>
<dbReference type="GO" id="GO:0006979">
    <property type="term" value="P:response to oxidative stress"/>
    <property type="evidence" value="ECO:0007669"/>
    <property type="project" value="InterPro"/>
</dbReference>
<dbReference type="InterPro" id="IPR010255">
    <property type="entry name" value="Haem_peroxidase_sf"/>
</dbReference>
<dbReference type="Pfam" id="PF03098">
    <property type="entry name" value="An_peroxidase"/>
    <property type="match status" value="1"/>
</dbReference>
<name>A0A3S3NMK3_9ACAR</name>
<dbReference type="STRING" id="1965070.A0A3S3NMK3"/>
<dbReference type="FunFam" id="1.10.640.10:FF:000003">
    <property type="entry name" value="chorion peroxidase"/>
    <property type="match status" value="1"/>
</dbReference>
<keyword evidence="4" id="KW-0732">Signal</keyword>
<dbReference type="PANTHER" id="PTHR11475:SF4">
    <property type="entry name" value="CHORION PEROXIDASE"/>
    <property type="match status" value="1"/>
</dbReference>
<feature type="binding site" description="axial binding residue" evidence="6">
    <location>
        <position position="351"/>
    </location>
    <ligand>
        <name>heme b</name>
        <dbReference type="ChEBI" id="CHEBI:60344"/>
    </ligand>
    <ligandPart>
        <name>Fe</name>
        <dbReference type="ChEBI" id="CHEBI:18248"/>
    </ligandPart>
</feature>
<evidence type="ECO:0008006" key="9">
    <source>
        <dbReference type="Google" id="ProtNLM"/>
    </source>
</evidence>
<dbReference type="PROSITE" id="PS50292">
    <property type="entry name" value="PEROXIDASE_3"/>
    <property type="match status" value="1"/>
</dbReference>
<keyword evidence="2" id="KW-0964">Secreted</keyword>
<accession>A0A3S3NMK3</accession>
<reference evidence="7 8" key="1">
    <citation type="journal article" date="2018" name="Gigascience">
        <title>Genomes of trombidid mites reveal novel predicted allergens and laterally-transferred genes associated with secondary metabolism.</title>
        <authorList>
            <person name="Dong X."/>
            <person name="Chaisiri K."/>
            <person name="Xia D."/>
            <person name="Armstrong S.D."/>
            <person name="Fang Y."/>
            <person name="Donnelly M.J."/>
            <person name="Kadowaki T."/>
            <person name="McGarry J.W."/>
            <person name="Darby A.C."/>
            <person name="Makepeace B.L."/>
        </authorList>
    </citation>
    <scope>NUCLEOTIDE SEQUENCE [LARGE SCALE GENOMIC DNA]</scope>
    <source>
        <strain evidence="7">UoL-WK</strain>
    </source>
</reference>
<dbReference type="GO" id="GO:0020037">
    <property type="term" value="F:heme binding"/>
    <property type="evidence" value="ECO:0007669"/>
    <property type="project" value="InterPro"/>
</dbReference>
<dbReference type="PRINTS" id="PR00457">
    <property type="entry name" value="ANPEROXIDASE"/>
</dbReference>
<dbReference type="Gene3D" id="1.10.640.10">
    <property type="entry name" value="Haem peroxidase domain superfamily, animal type"/>
    <property type="match status" value="1"/>
</dbReference>
<dbReference type="GO" id="GO:0004601">
    <property type="term" value="F:peroxidase activity"/>
    <property type="evidence" value="ECO:0007669"/>
    <property type="project" value="UniProtKB-KW"/>
</dbReference>
<dbReference type="PANTHER" id="PTHR11475">
    <property type="entry name" value="OXIDASE/PEROXIDASE"/>
    <property type="match status" value="1"/>
</dbReference>